<reference evidence="3 4" key="2">
    <citation type="journal article" date="2015" name="Stand. Genomic Sci.">
        <title>Draft genome sequence of marine-derived Streptomyces sp. TP-A0598, a producer of anti-MRSA antibiotic lydicamycins.</title>
        <authorList>
            <person name="Komaki H."/>
            <person name="Ichikawa N."/>
            <person name="Hosoyama A."/>
            <person name="Fujita N."/>
            <person name="Igarashi Y."/>
        </authorList>
    </citation>
    <scope>NUCLEOTIDE SEQUENCE [LARGE SCALE GENOMIC DNA]</scope>
    <source>
        <strain evidence="3 4">NBRC 110027</strain>
    </source>
</reference>
<proteinExistence type="predicted"/>
<organism evidence="3 4">
    <name type="scientific">Streptomyces lydicamycinicus</name>
    <dbReference type="NCBI Taxonomy" id="1546107"/>
    <lineage>
        <taxon>Bacteria</taxon>
        <taxon>Bacillati</taxon>
        <taxon>Actinomycetota</taxon>
        <taxon>Actinomycetes</taxon>
        <taxon>Kitasatosporales</taxon>
        <taxon>Streptomycetaceae</taxon>
        <taxon>Streptomyces</taxon>
    </lineage>
</organism>
<dbReference type="OrthoDB" id="4316573at2"/>
<sequence>MANGVWHSELKCVLELDKPDLGLSNSAINVTDLIEELLQSVATRRRDLLICAEKALDRKCKAEMSGVKSPHMYVRRHRGPDGVLRLRAAHLPTAHEMTQEESDRHKAMKEFLDRTCQSAGLRTTVEKATKSRAARPDVTIYGHGGVNLGCEAQLYNASPSTVLRRTKAQSEAGLVSNWITHDDTFHLVDRAQWMLIRDVTWREIDNAADLPLIGGFRVLADWLCTAAAVRPCPTGKSKTGCGKRHLFWETPRASDGIVSGYTGDRGDRLGVTVGRTIIGAATGSVVPIFLPSRKDHRTGSFMWVPVDDDATWSDYQDGVTSDEPEPTPADHDLHFSGNDANSTCQFGDQTWTPSAPLQRRGIDSVELGITIETNALPAIPKQRTSQDRVRPQPSPSNLLPRQRIVDWSDPARFLPEPQPCWHCGKPASLLDDDAKPSHKVCAEEHAIG</sequence>
<dbReference type="AlphaFoldDB" id="A0A0P4RE70"/>
<evidence type="ECO:0000313" key="3">
    <source>
        <dbReference type="EMBL" id="GAO11116.1"/>
    </source>
</evidence>
<gene>
    <name evidence="3" type="ORF">TPA0598_08_00270</name>
</gene>
<name>A0A0P4RE70_9ACTN</name>
<evidence type="ECO:0000256" key="1">
    <source>
        <dbReference type="SAM" id="MobiDB-lite"/>
    </source>
</evidence>
<evidence type="ECO:0000313" key="4">
    <source>
        <dbReference type="Proteomes" id="UP000048965"/>
    </source>
</evidence>
<evidence type="ECO:0000259" key="2">
    <source>
        <dbReference type="Pfam" id="PF06054"/>
    </source>
</evidence>
<comment type="caution">
    <text evidence="3">The sequence shown here is derived from an EMBL/GenBank/DDBJ whole genome shotgun (WGS) entry which is preliminary data.</text>
</comment>
<keyword evidence="4" id="KW-1185">Reference proteome</keyword>
<feature type="region of interest" description="Disordered" evidence="1">
    <location>
        <begin position="380"/>
        <end position="400"/>
    </location>
</feature>
<accession>A0A0P4RE70</accession>
<dbReference type="Proteomes" id="UP000048965">
    <property type="component" value="Unassembled WGS sequence"/>
</dbReference>
<dbReference type="Pfam" id="PF06054">
    <property type="entry name" value="CoiA_nuc"/>
    <property type="match status" value="1"/>
</dbReference>
<dbReference type="EMBL" id="BBNO01000008">
    <property type="protein sequence ID" value="GAO11116.1"/>
    <property type="molecule type" value="Genomic_DNA"/>
</dbReference>
<reference evidence="4" key="1">
    <citation type="submission" date="2014-09" db="EMBL/GenBank/DDBJ databases">
        <title>Whole genome shotgun sequence of Streptomyces sp. NBRC 110027.</title>
        <authorList>
            <person name="Komaki H."/>
            <person name="Ichikawa N."/>
            <person name="Katano-Makiyama Y."/>
            <person name="Hosoyama A."/>
            <person name="Hashimoto M."/>
            <person name="Uohara A."/>
            <person name="Kitahashi Y."/>
            <person name="Ohji S."/>
            <person name="Kimura A."/>
            <person name="Yamazoe A."/>
            <person name="Igarashi Y."/>
            <person name="Fujita N."/>
        </authorList>
    </citation>
    <scope>NUCLEOTIDE SEQUENCE [LARGE SCALE GENOMIC DNA]</scope>
    <source>
        <strain evidence="4">NBRC 110027</strain>
    </source>
</reference>
<protein>
    <recommendedName>
        <fullName evidence="2">Competence protein CoiA nuclease-like domain-containing protein</fullName>
    </recommendedName>
</protein>
<dbReference type="RefSeq" id="WP_042159012.1">
    <property type="nucleotide sequence ID" value="NZ_BBNO01000008.1"/>
</dbReference>
<dbReference type="InterPro" id="IPR010330">
    <property type="entry name" value="CoiA_nuc"/>
</dbReference>
<feature type="domain" description="Competence protein CoiA nuclease-like" evidence="2">
    <location>
        <begin position="101"/>
        <end position="189"/>
    </location>
</feature>